<gene>
    <name evidence="2" type="ORF">EX895_001015</name>
</gene>
<reference evidence="2 3" key="1">
    <citation type="submission" date="2019-05" db="EMBL/GenBank/DDBJ databases">
        <title>Sporisorium graminicola CBS 10092 draft sequencing and annotation.</title>
        <authorList>
            <person name="Solano-Gonzalez S."/>
            <person name="Caddick M.X."/>
            <person name="Darby A."/>
        </authorList>
    </citation>
    <scope>NUCLEOTIDE SEQUENCE [LARGE SCALE GENOMIC DNA]</scope>
    <source>
        <strain evidence="2 3">CBS 10092</strain>
    </source>
</reference>
<dbReference type="PANTHER" id="PTHR47938">
    <property type="entry name" value="RESPIRATORY COMPLEX I CHAPERONE (CIA84), PUTATIVE (AFU_ORTHOLOGUE AFUA_2G06020)-RELATED"/>
    <property type="match status" value="1"/>
</dbReference>
<evidence type="ECO:0008006" key="4">
    <source>
        <dbReference type="Google" id="ProtNLM"/>
    </source>
</evidence>
<evidence type="ECO:0000313" key="2">
    <source>
        <dbReference type="EMBL" id="TKY91016.1"/>
    </source>
</evidence>
<organism evidence="2 3">
    <name type="scientific">Sporisorium graminicola</name>
    <dbReference type="NCBI Taxonomy" id="280036"/>
    <lineage>
        <taxon>Eukaryota</taxon>
        <taxon>Fungi</taxon>
        <taxon>Dikarya</taxon>
        <taxon>Basidiomycota</taxon>
        <taxon>Ustilaginomycotina</taxon>
        <taxon>Ustilaginomycetes</taxon>
        <taxon>Ustilaginales</taxon>
        <taxon>Ustilaginaceae</taxon>
        <taxon>Sporisorium</taxon>
    </lineage>
</organism>
<name>A0A4U7L2H7_9BASI</name>
<proteinExistence type="predicted"/>
<feature type="region of interest" description="Disordered" evidence="1">
    <location>
        <begin position="50"/>
        <end position="72"/>
    </location>
</feature>
<protein>
    <recommendedName>
        <fullName evidence="4">Pentacotripeptide-repeat region of PRORP domain-containing protein</fullName>
    </recommendedName>
</protein>
<dbReference type="PANTHER" id="PTHR47938:SF35">
    <property type="entry name" value="PENTATRICOPEPTIDE REPEAT-CONTAINING PROTEIN 4, MITOCHONDRIAL-RELATED"/>
    <property type="match status" value="1"/>
</dbReference>
<dbReference type="InterPro" id="IPR011990">
    <property type="entry name" value="TPR-like_helical_dom_sf"/>
</dbReference>
<dbReference type="GeneID" id="40723910"/>
<feature type="region of interest" description="Disordered" evidence="1">
    <location>
        <begin position="130"/>
        <end position="165"/>
    </location>
</feature>
<dbReference type="OrthoDB" id="185373at2759"/>
<dbReference type="Gene3D" id="1.25.40.10">
    <property type="entry name" value="Tetratricopeptide repeat domain"/>
    <property type="match status" value="2"/>
</dbReference>
<feature type="compositionally biased region" description="Polar residues" evidence="1">
    <location>
        <begin position="130"/>
        <end position="143"/>
    </location>
</feature>
<dbReference type="EMBL" id="SRRM01000002">
    <property type="protein sequence ID" value="TKY91016.1"/>
    <property type="molecule type" value="Genomic_DNA"/>
</dbReference>
<accession>A0A4U7L2H7</accession>
<feature type="region of interest" description="Disordered" evidence="1">
    <location>
        <begin position="1006"/>
        <end position="1041"/>
    </location>
</feature>
<sequence length="1105" mass="121979">MLAGPGLAANAGSTVLYRSSKVLVRAQAAPLEALPPPFLCPVIESSLAKASRTQSTDRPSSSSSSSSSSLVQPGAYRIRKNVHLTARFFAPVPPLRAALGSPSTRRYSSRAATASAFDVNFASDASFPTSTSPDVCLDSQNVEHPQPTPTHREQPSGAPPDWRRKFPKTHWRREIDFNRYSPPLRRQRNLPEDAPALYEDEIKASAAWLPDSQWTLSVPEDYPLTHELFLVLDSLDDISHSRSDPDCASLLLETVRQARERIWANPQHPLGRSQDRDVALYLAGKVAETYVKLDAEASMDRLIPFLDYVQGQISALPLECFHALAARAGIARRYDAVLKICQVALLHHGGKADAELLHLRLRALVAQSKDVDLSRYWDLYAEAGATVPRKTFDLLLRTHVRRQDVEQLNEVLEAMPKHGHEVDAKAWLTILRGFQGFRPTLATMLRRDAKIVQSPTLNVVNQLLLLLSKELDVDGALMVLRIFRIPSIPQIGPTASVSAQEVEASIINGPSPQPNVQTYAVLTHMFGRLGRGKEALGFFQLALSASTNRDGSVCTAAALQQASSSVMRAYCNTGHPVRAMWFATAVLGLPFFGSAEGKSASSTDYKMQTSLPLEMAATTTHYRILLKCASAIGSPDAARRIVVHLLQHGYTIDEQVLRGLARLIFSTIDRDALESIRVIRRLLPRQGKDGTISKRNQRLGSLSDLLQHLGTSDRVVLASQHATSLMRDVGKVDSKPKPKPRRVGDKFDSLASSYTKDELRDWLIQDSSSLFRGVSSTHDDNGDAPALAQDLSQPLSPEAYAMRIRVYAVVRRDYESAQKVYHAMLANHVKPTMMHIAPLIEGLTAVGKLGEAQQLKRNAKEVTGLEPTLRIHTALIRAYVRAGDSNAARKEIQELTQNGYEIDDTIANLIEAAQSGRGNFALVDRPINERDSHSVATRFHALMRMRRYLAAQEMLQSALDSGMRSDKVLHDLVRRSVSYVDNQHAKALGRGSAAQVQIDSAAASDPPAFAQRPASGIGTAKQTQRPQKQHNRVASEVDGTPSSHVFELAQAVRLARANRERITRAMQKTSEVKRKQMKEHRKKVISLILDFADGKLHDQARKSKN</sequence>
<keyword evidence="3" id="KW-1185">Reference proteome</keyword>
<dbReference type="Proteomes" id="UP000306050">
    <property type="component" value="Chromosome SGRAM_1"/>
</dbReference>
<comment type="caution">
    <text evidence="2">The sequence shown here is derived from an EMBL/GenBank/DDBJ whole genome shotgun (WGS) entry which is preliminary data.</text>
</comment>
<evidence type="ECO:0000256" key="1">
    <source>
        <dbReference type="SAM" id="MobiDB-lite"/>
    </source>
</evidence>
<dbReference type="AlphaFoldDB" id="A0A4U7L2H7"/>
<dbReference type="RefSeq" id="XP_029743001.1">
    <property type="nucleotide sequence ID" value="XM_029881615.1"/>
</dbReference>
<dbReference type="GO" id="GO:0003729">
    <property type="term" value="F:mRNA binding"/>
    <property type="evidence" value="ECO:0007669"/>
    <property type="project" value="TreeGrafter"/>
</dbReference>
<feature type="compositionally biased region" description="Low complexity" evidence="1">
    <location>
        <begin position="60"/>
        <end position="69"/>
    </location>
</feature>
<dbReference type="KEGG" id="sgra:EX895_001015"/>
<evidence type="ECO:0000313" key="3">
    <source>
        <dbReference type="Proteomes" id="UP000306050"/>
    </source>
</evidence>